<evidence type="ECO:0000256" key="1">
    <source>
        <dbReference type="SAM" id="MobiDB-lite"/>
    </source>
</evidence>
<sequence>MRQATRDAVRRASRRAMSRAVSQAGERSAARSRADEGFAMSSPVALMSAAAVVLAGVAYLVTDPEVTEPDQVALAAGPAPVERKVVMEAMEVEPTIKRGEIYVSVYNNSNITGLAGTTAQRIVTAGWQVVGSDNWYGTIPATTIYYPEQLKDAAMLLSKDLGIERVLPAVDPMLMDRLTLILTSDFA</sequence>
<organism evidence="4">
    <name type="scientific">uncultured Nocardioidaceae bacterium</name>
    <dbReference type="NCBI Taxonomy" id="253824"/>
    <lineage>
        <taxon>Bacteria</taxon>
        <taxon>Bacillati</taxon>
        <taxon>Actinomycetota</taxon>
        <taxon>Actinomycetes</taxon>
        <taxon>Propionibacteriales</taxon>
        <taxon>Nocardioidaceae</taxon>
        <taxon>environmental samples</taxon>
    </lineage>
</organism>
<evidence type="ECO:0000259" key="3">
    <source>
        <dbReference type="Pfam" id="PF13399"/>
    </source>
</evidence>
<dbReference type="EMBL" id="CADCUK010000002">
    <property type="protein sequence ID" value="CAA9358891.1"/>
    <property type="molecule type" value="Genomic_DNA"/>
</dbReference>
<accession>A0A6J4MI51</accession>
<feature type="region of interest" description="Disordered" evidence="1">
    <location>
        <begin position="1"/>
        <end position="34"/>
    </location>
</feature>
<evidence type="ECO:0000256" key="2">
    <source>
        <dbReference type="SAM" id="Phobius"/>
    </source>
</evidence>
<dbReference type="Pfam" id="PF13399">
    <property type="entry name" value="LytR_C"/>
    <property type="match status" value="1"/>
</dbReference>
<feature type="domain" description="LytR/CpsA/Psr regulator C-terminal" evidence="3">
    <location>
        <begin position="101"/>
        <end position="186"/>
    </location>
</feature>
<dbReference type="AlphaFoldDB" id="A0A6J4MI51"/>
<name>A0A6J4MI51_9ACTN</name>
<gene>
    <name evidence="4" type="ORF">AVDCRST_MAG47-24</name>
</gene>
<feature type="compositionally biased region" description="Basic and acidic residues" evidence="1">
    <location>
        <begin position="1"/>
        <end position="10"/>
    </location>
</feature>
<dbReference type="Gene3D" id="3.30.70.2390">
    <property type="match status" value="1"/>
</dbReference>
<evidence type="ECO:0000313" key="4">
    <source>
        <dbReference type="EMBL" id="CAA9358891.1"/>
    </source>
</evidence>
<protein>
    <recommendedName>
        <fullName evidence="3">LytR/CpsA/Psr regulator C-terminal domain-containing protein</fullName>
    </recommendedName>
</protein>
<keyword evidence="2" id="KW-1133">Transmembrane helix</keyword>
<keyword evidence="2" id="KW-0812">Transmembrane</keyword>
<dbReference type="InterPro" id="IPR027381">
    <property type="entry name" value="LytR/CpsA/Psr_C"/>
</dbReference>
<feature type="transmembrane region" description="Helical" evidence="2">
    <location>
        <begin position="37"/>
        <end position="61"/>
    </location>
</feature>
<reference evidence="4" key="1">
    <citation type="submission" date="2020-02" db="EMBL/GenBank/DDBJ databases">
        <authorList>
            <person name="Meier V. D."/>
        </authorList>
    </citation>
    <scope>NUCLEOTIDE SEQUENCE</scope>
    <source>
        <strain evidence="4">AVDCRST_MAG47</strain>
    </source>
</reference>
<proteinExistence type="predicted"/>
<keyword evidence="2" id="KW-0472">Membrane</keyword>